<accession>A0A1F6Y7V2</accession>
<reference evidence="2 3" key="1">
    <citation type="journal article" date="2016" name="Nat. Commun.">
        <title>Thousands of microbial genomes shed light on interconnected biogeochemical processes in an aquifer system.</title>
        <authorList>
            <person name="Anantharaman K."/>
            <person name="Brown C.T."/>
            <person name="Hug L.A."/>
            <person name="Sharon I."/>
            <person name="Castelle C.J."/>
            <person name="Probst A.J."/>
            <person name="Thomas B.C."/>
            <person name="Singh A."/>
            <person name="Wilkins M.J."/>
            <person name="Karaoz U."/>
            <person name="Brodie E.L."/>
            <person name="Williams K.H."/>
            <person name="Hubbard S.S."/>
            <person name="Banfield J.F."/>
        </authorList>
    </citation>
    <scope>NUCLEOTIDE SEQUENCE [LARGE SCALE GENOMIC DNA]</scope>
</reference>
<feature type="region of interest" description="Disordered" evidence="1">
    <location>
        <begin position="152"/>
        <end position="173"/>
    </location>
</feature>
<comment type="caution">
    <text evidence="2">The sequence shown here is derived from an EMBL/GenBank/DDBJ whole genome shotgun (WGS) entry which is preliminary data.</text>
</comment>
<evidence type="ECO:0000313" key="2">
    <source>
        <dbReference type="EMBL" id="OGJ02448.1"/>
    </source>
</evidence>
<dbReference type="Proteomes" id="UP000178645">
    <property type="component" value="Unassembled WGS sequence"/>
</dbReference>
<organism evidence="2 3">
    <name type="scientific">Candidatus Nomurabacteria bacterium RIFCSPLOWO2_12_FULL_44_11</name>
    <dbReference type="NCBI Taxonomy" id="1801796"/>
    <lineage>
        <taxon>Bacteria</taxon>
        <taxon>Candidatus Nomuraibacteriota</taxon>
    </lineage>
</organism>
<evidence type="ECO:0000256" key="1">
    <source>
        <dbReference type="SAM" id="MobiDB-lite"/>
    </source>
</evidence>
<dbReference type="EMBL" id="MFVU01000002">
    <property type="protein sequence ID" value="OGJ02448.1"/>
    <property type="molecule type" value="Genomic_DNA"/>
</dbReference>
<evidence type="ECO:0000313" key="3">
    <source>
        <dbReference type="Proteomes" id="UP000178645"/>
    </source>
</evidence>
<name>A0A1F6Y7V2_9BACT</name>
<sequence length="184" mass="19781">MHSVLFAREFCVPSRFVLPVAEPACEEQMIYRINAALELQQVAAAYEAVAMFPARPGHAVSVLELDGQFALAAVFVDGSTEEAGDVLRALHSAGVEHVLVEALAAPFRLMVTSTIGQRLKREPVDPLARVHEVLGVEELLDAINNWSGATRAKDDDSTIMTSGGQPTDEIAPPVIQKQLPLGQA</sequence>
<proteinExistence type="predicted"/>
<protein>
    <submittedName>
        <fullName evidence="2">Uncharacterized protein</fullName>
    </submittedName>
</protein>
<dbReference type="AlphaFoldDB" id="A0A1F6Y7V2"/>
<gene>
    <name evidence="2" type="ORF">A3G53_03505</name>
</gene>